<name>C1FD40_MICCC</name>
<dbReference type="OMA" id="QDRWIGE"/>
<dbReference type="InterPro" id="IPR034904">
    <property type="entry name" value="FSCA_dom_sf"/>
</dbReference>
<proteinExistence type="inferred from homology"/>
<dbReference type="Proteomes" id="UP000002009">
    <property type="component" value="Chromosome 1"/>
</dbReference>
<evidence type="ECO:0000313" key="4">
    <source>
        <dbReference type="EMBL" id="ACO68327.1"/>
    </source>
</evidence>
<evidence type="ECO:0000256" key="2">
    <source>
        <dbReference type="SAM" id="MobiDB-lite"/>
    </source>
</evidence>
<dbReference type="GO" id="GO:0005506">
    <property type="term" value="F:iron ion binding"/>
    <property type="evidence" value="ECO:0007669"/>
    <property type="project" value="InterPro"/>
</dbReference>
<dbReference type="Pfam" id="PF01106">
    <property type="entry name" value="NifU"/>
    <property type="match status" value="1"/>
</dbReference>
<evidence type="ECO:0000313" key="5">
    <source>
        <dbReference type="Proteomes" id="UP000002009"/>
    </source>
</evidence>
<feature type="region of interest" description="Disordered" evidence="2">
    <location>
        <begin position="29"/>
        <end position="57"/>
    </location>
</feature>
<dbReference type="STRING" id="296587.C1FD40"/>
<reference evidence="4 5" key="1">
    <citation type="journal article" date="2009" name="Science">
        <title>Green evolution and dynamic adaptations revealed by genomes of the marine picoeukaryotes Micromonas.</title>
        <authorList>
            <person name="Worden A.Z."/>
            <person name="Lee J.H."/>
            <person name="Mock T."/>
            <person name="Rouze P."/>
            <person name="Simmons M.P."/>
            <person name="Aerts A.L."/>
            <person name="Allen A.E."/>
            <person name="Cuvelier M.L."/>
            <person name="Derelle E."/>
            <person name="Everett M.V."/>
            <person name="Foulon E."/>
            <person name="Grimwood J."/>
            <person name="Gundlach H."/>
            <person name="Henrissat B."/>
            <person name="Napoli C."/>
            <person name="McDonald S.M."/>
            <person name="Parker M.S."/>
            <person name="Rombauts S."/>
            <person name="Salamov A."/>
            <person name="Von Dassow P."/>
            <person name="Badger J.H."/>
            <person name="Coutinho P.M."/>
            <person name="Demir E."/>
            <person name="Dubchak I."/>
            <person name="Gentemann C."/>
            <person name="Eikrem W."/>
            <person name="Gready J.E."/>
            <person name="John U."/>
            <person name="Lanier W."/>
            <person name="Lindquist E.A."/>
            <person name="Lucas S."/>
            <person name="Mayer K.F."/>
            <person name="Moreau H."/>
            <person name="Not F."/>
            <person name="Otillar R."/>
            <person name="Panaud O."/>
            <person name="Pangilinan J."/>
            <person name="Paulsen I."/>
            <person name="Piegu B."/>
            <person name="Poliakov A."/>
            <person name="Robbens S."/>
            <person name="Schmutz J."/>
            <person name="Toulza E."/>
            <person name="Wyss T."/>
            <person name="Zelensky A."/>
            <person name="Zhou K."/>
            <person name="Armbrust E.V."/>
            <person name="Bhattacharya D."/>
            <person name="Goodenough U.W."/>
            <person name="Van de Peer Y."/>
            <person name="Grigoriev I.V."/>
        </authorList>
    </citation>
    <scope>NUCLEOTIDE SEQUENCE [LARGE SCALE GENOMIC DNA]</scope>
    <source>
        <strain evidence="5">RCC299 / NOUM17</strain>
    </source>
</reference>
<evidence type="ECO:0000256" key="1">
    <source>
        <dbReference type="ARBA" id="ARBA00006420"/>
    </source>
</evidence>
<dbReference type="PANTHER" id="PTHR11178:SF15">
    <property type="entry name" value="NIFU-LIKE PROTEIN 1, CHLOROPLASTIC"/>
    <property type="match status" value="1"/>
</dbReference>
<dbReference type="Gene3D" id="3.30.300.130">
    <property type="entry name" value="Fe-S cluster assembly (FSCA)"/>
    <property type="match status" value="2"/>
</dbReference>
<gene>
    <name evidence="4" type="primary">NifU</name>
    <name evidence="4" type="ORF">MICPUN_113170</name>
</gene>
<dbReference type="AlphaFoldDB" id="C1FD40"/>
<dbReference type="SUPFAM" id="SSF117916">
    <property type="entry name" value="Fe-S cluster assembly (FSCA) domain-like"/>
    <property type="match status" value="1"/>
</dbReference>
<dbReference type="GO" id="GO:0016226">
    <property type="term" value="P:iron-sulfur cluster assembly"/>
    <property type="evidence" value="ECO:0007669"/>
    <property type="project" value="InterPro"/>
</dbReference>
<dbReference type="eggNOG" id="KOG2358">
    <property type="taxonomic scope" value="Eukaryota"/>
</dbReference>
<dbReference type="OrthoDB" id="565552at2759"/>
<dbReference type="GO" id="GO:0051536">
    <property type="term" value="F:iron-sulfur cluster binding"/>
    <property type="evidence" value="ECO:0007669"/>
    <property type="project" value="InterPro"/>
</dbReference>
<accession>C1FD40</accession>
<keyword evidence="5" id="KW-1185">Reference proteome</keyword>
<protein>
    <submittedName>
        <fullName evidence="4">Iron-sulfur cluster scaffold protein, plastid</fullName>
    </submittedName>
</protein>
<evidence type="ECO:0000259" key="3">
    <source>
        <dbReference type="Pfam" id="PF01106"/>
    </source>
</evidence>
<dbReference type="PANTHER" id="PTHR11178">
    <property type="entry name" value="IRON-SULFUR CLUSTER SCAFFOLD PROTEIN NFU-RELATED"/>
    <property type="match status" value="1"/>
</dbReference>
<sequence>MSTSFAAALASIVPPLGLTIDRRVNTSRAFPSPKYPRRVQSKAAASTSSDPNPTADPAEVYAVGETADDGEHIVSAAAWVVARQSSLDPDGRCGVFAMYDPSDNMLYAGYAKDAISAVRTYVEKGLGARVRVAIFANRATATRVNLRAEQDRWIGEWIDSNGGGETAIPPGNTAAGAADWTLPAEDWGEQPASSTAAAPRPKVDGDGNVVSPYAVTAAASVAAAADVKEELDPNRKLAELTVENVDAALNEVRPFLAADGGDVEVVGIEDGIVAVRMFGACGTCSSSTATLKGGIEATLFKVFGREAIKEVVNLDQGGEGGKGPMSLSVEKMEEHLKKLEGAIHNYGGSVKVVEVESGVVTLAFSGPLALAQSVASSIKGKFPLVKECKITQV</sequence>
<feature type="compositionally biased region" description="Polar residues" evidence="2">
    <location>
        <begin position="43"/>
        <end position="52"/>
    </location>
</feature>
<dbReference type="GO" id="GO:0005739">
    <property type="term" value="C:mitochondrion"/>
    <property type="evidence" value="ECO:0007669"/>
    <property type="project" value="TreeGrafter"/>
</dbReference>
<dbReference type="KEGG" id="mis:MICPUN_113170"/>
<dbReference type="RefSeq" id="XP_002507069.1">
    <property type="nucleotide sequence ID" value="XM_002507023.1"/>
</dbReference>
<dbReference type="EMBL" id="CP001574">
    <property type="protein sequence ID" value="ACO68327.1"/>
    <property type="molecule type" value="Genomic_DNA"/>
</dbReference>
<dbReference type="InParanoid" id="C1FD40"/>
<organism evidence="4 5">
    <name type="scientific">Micromonas commoda (strain RCC299 / NOUM17 / CCMP2709)</name>
    <name type="common">Picoplanktonic green alga</name>
    <dbReference type="NCBI Taxonomy" id="296587"/>
    <lineage>
        <taxon>Eukaryota</taxon>
        <taxon>Viridiplantae</taxon>
        <taxon>Chlorophyta</taxon>
        <taxon>Mamiellophyceae</taxon>
        <taxon>Mamiellales</taxon>
        <taxon>Mamiellaceae</taxon>
        <taxon>Micromonas</taxon>
    </lineage>
</organism>
<feature type="domain" description="NIF system FeS cluster assembly NifU C-terminal" evidence="3">
    <location>
        <begin position="245"/>
        <end position="304"/>
    </location>
</feature>
<dbReference type="GeneID" id="8250384"/>
<dbReference type="InterPro" id="IPR001075">
    <property type="entry name" value="NIF_FeS_clus_asmbl_NifU_C"/>
</dbReference>
<comment type="similarity">
    <text evidence="1">Belongs to the NifU family.</text>
</comment>
<dbReference type="FunCoup" id="C1FD40">
    <property type="interactions" value="281"/>
</dbReference>